<protein>
    <submittedName>
        <fullName evidence="1">Uncharacterized protein</fullName>
    </submittedName>
</protein>
<name>A0A0F9CV38_9ZZZZ</name>
<organism evidence="1">
    <name type="scientific">marine sediment metagenome</name>
    <dbReference type="NCBI Taxonomy" id="412755"/>
    <lineage>
        <taxon>unclassified sequences</taxon>
        <taxon>metagenomes</taxon>
        <taxon>ecological metagenomes</taxon>
    </lineage>
</organism>
<accession>A0A0F9CV38</accession>
<gene>
    <name evidence="1" type="ORF">LCGC14_2356710</name>
</gene>
<feature type="non-terminal residue" evidence="1">
    <location>
        <position position="103"/>
    </location>
</feature>
<comment type="caution">
    <text evidence="1">The sequence shown here is derived from an EMBL/GenBank/DDBJ whole genome shotgun (WGS) entry which is preliminary data.</text>
</comment>
<dbReference type="AlphaFoldDB" id="A0A0F9CV38"/>
<sequence length="103" mass="12448">MFLILELGTFIPVSLEDRPFRRDDSTERKIKVIEKDIERNDLQKDIFETQSYWKITKDSIFSKKLESLSQRLYIDPELDKSYQEEYYDLIFTSEEPITSTQLR</sequence>
<reference evidence="1" key="1">
    <citation type="journal article" date="2015" name="Nature">
        <title>Complex archaea that bridge the gap between prokaryotes and eukaryotes.</title>
        <authorList>
            <person name="Spang A."/>
            <person name="Saw J.H."/>
            <person name="Jorgensen S.L."/>
            <person name="Zaremba-Niedzwiedzka K."/>
            <person name="Martijn J."/>
            <person name="Lind A.E."/>
            <person name="van Eijk R."/>
            <person name="Schleper C."/>
            <person name="Guy L."/>
            <person name="Ettema T.J."/>
        </authorList>
    </citation>
    <scope>NUCLEOTIDE SEQUENCE</scope>
</reference>
<dbReference type="EMBL" id="LAZR01034425">
    <property type="protein sequence ID" value="KKL45336.1"/>
    <property type="molecule type" value="Genomic_DNA"/>
</dbReference>
<evidence type="ECO:0000313" key="1">
    <source>
        <dbReference type="EMBL" id="KKL45336.1"/>
    </source>
</evidence>
<proteinExistence type="predicted"/>